<feature type="region of interest" description="Disordered" evidence="23">
    <location>
        <begin position="431"/>
        <end position="481"/>
    </location>
</feature>
<evidence type="ECO:0000256" key="15">
    <source>
        <dbReference type="ARBA" id="ARBA00023157"/>
    </source>
</evidence>
<evidence type="ECO:0000256" key="22">
    <source>
        <dbReference type="ARBA" id="ARBA00076905"/>
    </source>
</evidence>
<evidence type="ECO:0000256" key="21">
    <source>
        <dbReference type="ARBA" id="ARBA00075863"/>
    </source>
</evidence>
<evidence type="ECO:0000256" key="3">
    <source>
        <dbReference type="ARBA" id="ARBA00004613"/>
    </source>
</evidence>
<feature type="region of interest" description="Disordered" evidence="23">
    <location>
        <begin position="160"/>
        <end position="197"/>
    </location>
</feature>
<feature type="domain" description="Thioredoxin" evidence="25">
    <location>
        <begin position="205"/>
        <end position="349"/>
    </location>
</feature>
<dbReference type="GO" id="GO:0005789">
    <property type="term" value="C:endoplasmic reticulum membrane"/>
    <property type="evidence" value="ECO:0007669"/>
    <property type="project" value="UniProtKB-SubCell"/>
</dbReference>
<keyword evidence="14" id="KW-0564">Palmitate</keyword>
<dbReference type="GO" id="GO:0015036">
    <property type="term" value="F:disulfide oxidoreductase activity"/>
    <property type="evidence" value="ECO:0007669"/>
    <property type="project" value="TreeGrafter"/>
</dbReference>
<dbReference type="InterPro" id="IPR053822">
    <property type="entry name" value="SDE2-like_dom"/>
</dbReference>
<dbReference type="GO" id="GO:0003756">
    <property type="term" value="F:protein disulfide isomerase activity"/>
    <property type="evidence" value="ECO:0007669"/>
    <property type="project" value="UniProtKB-ARBA"/>
</dbReference>
<dbReference type="Pfam" id="PF22782">
    <property type="entry name" value="SDE2"/>
    <property type="match status" value="1"/>
</dbReference>
<evidence type="ECO:0000313" key="27">
    <source>
        <dbReference type="Proteomes" id="UP000054721"/>
    </source>
</evidence>
<dbReference type="Gene3D" id="3.40.30.10">
    <property type="entry name" value="Glutaredoxin"/>
    <property type="match status" value="1"/>
</dbReference>
<evidence type="ECO:0000256" key="2">
    <source>
        <dbReference type="ARBA" id="ARBA00004583"/>
    </source>
</evidence>
<feature type="compositionally biased region" description="Basic residues" evidence="23">
    <location>
        <begin position="437"/>
        <end position="447"/>
    </location>
</feature>
<evidence type="ECO:0000256" key="17">
    <source>
        <dbReference type="ARBA" id="ARBA00023284"/>
    </source>
</evidence>
<dbReference type="AlphaFoldDB" id="A0A0V1KU52"/>
<feature type="non-terminal residue" evidence="26">
    <location>
        <position position="1"/>
    </location>
</feature>
<evidence type="ECO:0000256" key="1">
    <source>
        <dbReference type="ARBA" id="ARBA00004115"/>
    </source>
</evidence>
<keyword evidence="8" id="KW-0732">Signal</keyword>
<evidence type="ECO:0000256" key="16">
    <source>
        <dbReference type="ARBA" id="ARBA00023235"/>
    </source>
</evidence>
<keyword evidence="15" id="KW-1015">Disulfide bond</keyword>
<evidence type="ECO:0000256" key="14">
    <source>
        <dbReference type="ARBA" id="ARBA00023139"/>
    </source>
</evidence>
<reference evidence="26 27" key="1">
    <citation type="submission" date="2015-05" db="EMBL/GenBank/DDBJ databases">
        <title>Evolution of Trichinella species and genotypes.</title>
        <authorList>
            <person name="Korhonen P.K."/>
            <person name="Edoardo P."/>
            <person name="Giuseppe L.R."/>
            <person name="Gasser R.B."/>
        </authorList>
    </citation>
    <scope>NUCLEOTIDE SEQUENCE [LARGE SCALE GENOMIC DNA]</scope>
    <source>
        <strain evidence="26">ISS10</strain>
    </source>
</reference>
<keyword evidence="7 24" id="KW-0812">Transmembrane</keyword>
<keyword evidence="9" id="KW-0256">Endoplasmic reticulum</keyword>
<dbReference type="Proteomes" id="UP000054721">
    <property type="component" value="Unassembled WGS sequence"/>
</dbReference>
<dbReference type="PANTHER" id="PTHR46107:SF3">
    <property type="entry name" value="THIOREDOXIN DOMAIN-CONTAINING PROTEIN"/>
    <property type="match status" value="1"/>
</dbReference>
<keyword evidence="18" id="KW-0449">Lipoprotein</keyword>
<evidence type="ECO:0000256" key="19">
    <source>
        <dbReference type="ARBA" id="ARBA00062962"/>
    </source>
</evidence>
<dbReference type="InterPro" id="IPR017937">
    <property type="entry name" value="Thioredoxin_CS"/>
</dbReference>
<evidence type="ECO:0000256" key="13">
    <source>
        <dbReference type="ARBA" id="ARBA00023136"/>
    </source>
</evidence>
<keyword evidence="12" id="KW-0496">Mitochondrion</keyword>
<feature type="compositionally biased region" description="Basic and acidic residues" evidence="23">
    <location>
        <begin position="179"/>
        <end position="190"/>
    </location>
</feature>
<evidence type="ECO:0000256" key="10">
    <source>
        <dbReference type="ARBA" id="ARBA00022982"/>
    </source>
</evidence>
<evidence type="ECO:0000256" key="20">
    <source>
        <dbReference type="ARBA" id="ARBA00072260"/>
    </source>
</evidence>
<dbReference type="GO" id="GO:0005576">
    <property type="term" value="C:extracellular region"/>
    <property type="evidence" value="ECO:0007669"/>
    <property type="project" value="UniProtKB-SubCell"/>
</dbReference>
<evidence type="ECO:0000256" key="5">
    <source>
        <dbReference type="ARBA" id="ARBA00022525"/>
    </source>
</evidence>
<name>A0A0V1KU52_9BILA</name>
<evidence type="ECO:0000256" key="24">
    <source>
        <dbReference type="SAM" id="Phobius"/>
    </source>
</evidence>
<evidence type="ECO:0000256" key="6">
    <source>
        <dbReference type="ARBA" id="ARBA00022553"/>
    </source>
</evidence>
<evidence type="ECO:0000256" key="9">
    <source>
        <dbReference type="ARBA" id="ARBA00022824"/>
    </source>
</evidence>
<comment type="subcellular location">
    <subcellularLocation>
        <location evidence="1">Endoplasmic reticulum membrane</location>
        <topology evidence="1">Single-pass type I membrane protein</topology>
    </subcellularLocation>
    <subcellularLocation>
        <location evidence="2">Mitochondrion membrane</location>
        <topology evidence="2">Single-pass type I membrane protein</topology>
    </subcellularLocation>
    <subcellularLocation>
        <location evidence="3">Secreted</location>
    </subcellularLocation>
</comment>
<evidence type="ECO:0000256" key="8">
    <source>
        <dbReference type="ARBA" id="ARBA00022729"/>
    </source>
</evidence>
<evidence type="ECO:0000256" key="23">
    <source>
        <dbReference type="SAM" id="MobiDB-lite"/>
    </source>
</evidence>
<evidence type="ECO:0000256" key="11">
    <source>
        <dbReference type="ARBA" id="ARBA00022989"/>
    </source>
</evidence>
<feature type="transmembrane region" description="Helical" evidence="24">
    <location>
        <begin position="395"/>
        <end position="420"/>
    </location>
</feature>
<dbReference type="InterPro" id="IPR052454">
    <property type="entry name" value="TMX_domain-containing"/>
</dbReference>
<feature type="non-terminal residue" evidence="26">
    <location>
        <position position="481"/>
    </location>
</feature>
<dbReference type="PROSITE" id="PS51352">
    <property type="entry name" value="THIOREDOXIN_2"/>
    <property type="match status" value="1"/>
</dbReference>
<protein>
    <recommendedName>
        <fullName evidence="20">Thioredoxin-related transmembrane protein 1</fullName>
    </recommendedName>
    <alternativeName>
        <fullName evidence="22">Protein disulfide-isomerase TMX1</fullName>
    </alternativeName>
    <alternativeName>
        <fullName evidence="21">Thioredoxin domain-containing protein 1</fullName>
    </alternativeName>
</protein>
<feature type="compositionally biased region" description="Basic and acidic residues" evidence="23">
    <location>
        <begin position="448"/>
        <end position="481"/>
    </location>
</feature>
<dbReference type="SUPFAM" id="SSF52833">
    <property type="entry name" value="Thioredoxin-like"/>
    <property type="match status" value="1"/>
</dbReference>
<accession>A0A0V1KU52</accession>
<dbReference type="PROSITE" id="PS00194">
    <property type="entry name" value="THIOREDOXIN_1"/>
    <property type="match status" value="1"/>
</dbReference>
<keyword evidence="17" id="KW-0676">Redox-active center</keyword>
<evidence type="ECO:0000256" key="12">
    <source>
        <dbReference type="ARBA" id="ARBA00023128"/>
    </source>
</evidence>
<comment type="subunit">
    <text evidence="19">Interacts with ATP2A2.</text>
</comment>
<dbReference type="GO" id="GO:0031966">
    <property type="term" value="C:mitochondrial membrane"/>
    <property type="evidence" value="ECO:0007669"/>
    <property type="project" value="UniProtKB-SubCell"/>
</dbReference>
<dbReference type="InterPro" id="IPR013766">
    <property type="entry name" value="Thioredoxin_domain"/>
</dbReference>
<dbReference type="EMBL" id="JYDW01000262">
    <property type="protein sequence ID" value="KRZ50476.1"/>
    <property type="molecule type" value="Genomic_DNA"/>
</dbReference>
<dbReference type="OrthoDB" id="7869097at2759"/>
<dbReference type="InterPro" id="IPR036249">
    <property type="entry name" value="Thioredoxin-like_sf"/>
</dbReference>
<evidence type="ECO:0000256" key="7">
    <source>
        <dbReference type="ARBA" id="ARBA00022692"/>
    </source>
</evidence>
<comment type="caution">
    <text evidence="26">The sequence shown here is derived from an EMBL/GenBank/DDBJ whole genome shotgun (WGS) entry which is preliminary data.</text>
</comment>
<keyword evidence="5" id="KW-0964">Secreted</keyword>
<keyword evidence="13 24" id="KW-0472">Membrane</keyword>
<keyword evidence="10" id="KW-0249">Electron transport</keyword>
<proteinExistence type="predicted"/>
<dbReference type="EMBL" id="JYDW01000262">
    <property type="protein sequence ID" value="KRZ50477.1"/>
    <property type="molecule type" value="Genomic_DNA"/>
</dbReference>
<dbReference type="Pfam" id="PF00085">
    <property type="entry name" value="Thioredoxin"/>
    <property type="match status" value="1"/>
</dbReference>
<sequence length="481" mass="55204">LNRYGELIVNMKIPLQELLLLERTSYSVLLNGKIIYDWTSLKEDDPYEVRVKLCGGKGGFGSLLRSFGSQFYRSTNRDMCRDLSGRRLKNKKDEDRLRKYIEVLTARRKMMRKRMEERYERLKRVPTHHFDDEQYSKSKKTILEETDNALKEGLSAKNKNVKKDVKSDAAEINNETENSVEKSATKKERNSTSASKLSTDIRGGMWIGVDLSEYHSDSSEDEIADEKSKQILLILCFTVAINAASKLLYHINEDNWKQILKDEWMIEFHAPWCPACKDLSKAWSSFAEWSKDLKIKVAEVDVTSNPGLSGRFLVTALPTILHVKDGIFRTYTGARDKEDFVSFIEKKKWTIVDPLPSWKHPDSFQMGIVSLFFKLSMAVRDLHVTLIEKYGLSSWMSYSLFGFITLFLGCVLGFVIVFIIDRVFPTKLPSTTTPTTKVHKKGKAKNRKANDKSSGDSAPHSESEHHANEDNTRRRKSVKAE</sequence>
<dbReference type="PANTHER" id="PTHR46107">
    <property type="entry name" value="DUMPY: SHORTER THAN WILD-TYPE"/>
    <property type="match status" value="1"/>
</dbReference>
<keyword evidence="4" id="KW-0813">Transport</keyword>
<dbReference type="FunFam" id="3.40.30.10:FF:000117">
    <property type="entry name" value="thioredoxin-related transmembrane protein 1"/>
    <property type="match status" value="1"/>
</dbReference>
<keyword evidence="6" id="KW-0597">Phosphoprotein</keyword>
<keyword evidence="27" id="KW-1185">Reference proteome</keyword>
<organism evidence="26 27">
    <name type="scientific">Trichinella nativa</name>
    <dbReference type="NCBI Taxonomy" id="6335"/>
    <lineage>
        <taxon>Eukaryota</taxon>
        <taxon>Metazoa</taxon>
        <taxon>Ecdysozoa</taxon>
        <taxon>Nematoda</taxon>
        <taxon>Enoplea</taxon>
        <taxon>Dorylaimia</taxon>
        <taxon>Trichinellida</taxon>
        <taxon>Trichinellidae</taxon>
        <taxon>Trichinella</taxon>
    </lineage>
</organism>
<evidence type="ECO:0000313" key="26">
    <source>
        <dbReference type="EMBL" id="KRZ50476.1"/>
    </source>
</evidence>
<evidence type="ECO:0000259" key="25">
    <source>
        <dbReference type="PROSITE" id="PS51352"/>
    </source>
</evidence>
<dbReference type="STRING" id="6335.A0A0V1KU52"/>
<evidence type="ECO:0000256" key="18">
    <source>
        <dbReference type="ARBA" id="ARBA00023288"/>
    </source>
</evidence>
<keyword evidence="11 24" id="KW-1133">Transmembrane helix</keyword>
<gene>
    <name evidence="26" type="primary">TMX1</name>
    <name evidence="26" type="ORF">T02_1294</name>
</gene>
<evidence type="ECO:0000256" key="4">
    <source>
        <dbReference type="ARBA" id="ARBA00022448"/>
    </source>
</evidence>
<keyword evidence="16" id="KW-0413">Isomerase</keyword>